<dbReference type="GO" id="GO:0015628">
    <property type="term" value="P:protein secretion by the type II secretion system"/>
    <property type="evidence" value="ECO:0007669"/>
    <property type="project" value="TreeGrafter"/>
</dbReference>
<sequence>MEEFLTKNRLPLGIFFAGLLVLALGIFTLKGNFVSSDKIEVLEETTEGVANDFLIVEVAGAVTSPGVYKLPAASRVDDALIAAGGLSLSADRNWVDKTINRAALITDGQKIYIPTTDEQLKGASANNLGVYQTGTSTQGSGLVNINEASQNELEALNGIGPVYAQKIIEQRPYSNIEELASRKVIPQSTYEKIKNDISVF</sequence>
<dbReference type="Pfam" id="PF12836">
    <property type="entry name" value="HHH_3"/>
    <property type="match status" value="1"/>
</dbReference>
<dbReference type="GO" id="GO:0015627">
    <property type="term" value="C:type II protein secretion system complex"/>
    <property type="evidence" value="ECO:0007669"/>
    <property type="project" value="TreeGrafter"/>
</dbReference>
<accession>A0A1F7WMC8</accession>
<dbReference type="InterPro" id="IPR051675">
    <property type="entry name" value="Endo/Exo/Phosphatase_dom_1"/>
</dbReference>
<keyword evidence="1" id="KW-0812">Transmembrane</keyword>
<evidence type="ECO:0000313" key="3">
    <source>
        <dbReference type="EMBL" id="OGM03992.1"/>
    </source>
</evidence>
<dbReference type="SUPFAM" id="SSF81585">
    <property type="entry name" value="PsbU/PolX domain-like"/>
    <property type="match status" value="1"/>
</dbReference>
<dbReference type="EMBL" id="MGFK01000025">
    <property type="protein sequence ID" value="OGM03992.1"/>
    <property type="molecule type" value="Genomic_DNA"/>
</dbReference>
<gene>
    <name evidence="3" type="ORF">A2112_00335</name>
</gene>
<keyword evidence="1" id="KW-0472">Membrane</keyword>
<dbReference type="PANTHER" id="PTHR21180">
    <property type="entry name" value="ENDONUCLEASE/EXONUCLEASE/PHOSPHATASE FAMILY DOMAIN-CONTAINING PROTEIN 1"/>
    <property type="match status" value="1"/>
</dbReference>
<keyword evidence="1" id="KW-1133">Transmembrane helix</keyword>
<evidence type="ECO:0000259" key="2">
    <source>
        <dbReference type="Pfam" id="PF10531"/>
    </source>
</evidence>
<evidence type="ECO:0000313" key="4">
    <source>
        <dbReference type="Proteomes" id="UP000177091"/>
    </source>
</evidence>
<dbReference type="Proteomes" id="UP000177091">
    <property type="component" value="Unassembled WGS sequence"/>
</dbReference>
<name>A0A1F7WMC8_9BACT</name>
<evidence type="ECO:0000256" key="1">
    <source>
        <dbReference type="SAM" id="Phobius"/>
    </source>
</evidence>
<dbReference type="PANTHER" id="PTHR21180:SF32">
    <property type="entry name" value="ENDONUCLEASE_EXONUCLEASE_PHOSPHATASE FAMILY DOMAIN-CONTAINING PROTEIN 1"/>
    <property type="match status" value="1"/>
</dbReference>
<organism evidence="3 4">
    <name type="scientific">Candidatus Woesebacteria bacterium GWA1_42_12</name>
    <dbReference type="NCBI Taxonomy" id="1802472"/>
    <lineage>
        <taxon>Bacteria</taxon>
        <taxon>Candidatus Woeseibacteriota</taxon>
    </lineage>
</organism>
<dbReference type="InterPro" id="IPR019554">
    <property type="entry name" value="Soluble_ligand-bd"/>
</dbReference>
<dbReference type="Gene3D" id="3.10.560.10">
    <property type="entry name" value="Outer membrane lipoprotein wza domain like"/>
    <property type="match status" value="1"/>
</dbReference>
<feature type="transmembrane region" description="Helical" evidence="1">
    <location>
        <begin position="12"/>
        <end position="29"/>
    </location>
</feature>
<dbReference type="Pfam" id="PF10531">
    <property type="entry name" value="SLBB"/>
    <property type="match status" value="1"/>
</dbReference>
<dbReference type="AlphaFoldDB" id="A0A1F7WMC8"/>
<dbReference type="Gene3D" id="1.10.150.320">
    <property type="entry name" value="Photosystem II 12 kDa extrinsic protein"/>
    <property type="match status" value="1"/>
</dbReference>
<comment type="caution">
    <text evidence="3">The sequence shown here is derived from an EMBL/GenBank/DDBJ whole genome shotgun (WGS) entry which is preliminary data.</text>
</comment>
<reference evidence="3 4" key="1">
    <citation type="journal article" date="2016" name="Nat. Commun.">
        <title>Thousands of microbial genomes shed light on interconnected biogeochemical processes in an aquifer system.</title>
        <authorList>
            <person name="Anantharaman K."/>
            <person name="Brown C.T."/>
            <person name="Hug L.A."/>
            <person name="Sharon I."/>
            <person name="Castelle C.J."/>
            <person name="Probst A.J."/>
            <person name="Thomas B.C."/>
            <person name="Singh A."/>
            <person name="Wilkins M.J."/>
            <person name="Karaoz U."/>
            <person name="Brodie E.L."/>
            <person name="Williams K.H."/>
            <person name="Hubbard S.S."/>
            <person name="Banfield J.F."/>
        </authorList>
    </citation>
    <scope>NUCLEOTIDE SEQUENCE [LARGE SCALE GENOMIC DNA]</scope>
</reference>
<protein>
    <recommendedName>
        <fullName evidence="2">Soluble ligand binding domain-containing protein</fullName>
    </recommendedName>
</protein>
<feature type="domain" description="Soluble ligand binding" evidence="2">
    <location>
        <begin position="55"/>
        <end position="92"/>
    </location>
</feature>
<proteinExistence type="predicted"/>